<keyword evidence="8" id="KW-1185">Reference proteome</keyword>
<evidence type="ECO:0000259" key="6">
    <source>
        <dbReference type="PROSITE" id="PS51898"/>
    </source>
</evidence>
<protein>
    <submittedName>
        <fullName evidence="7">Tyrosine-type recombinase/integrase</fullName>
    </submittedName>
</protein>
<dbReference type="Proteomes" id="UP001238805">
    <property type="component" value="Chromosome"/>
</dbReference>
<dbReference type="InterPro" id="IPR050090">
    <property type="entry name" value="Tyrosine_recombinase_XerCD"/>
</dbReference>
<dbReference type="RefSeq" id="WP_284873712.1">
    <property type="nucleotide sequence ID" value="NZ_CP126970.1"/>
</dbReference>
<dbReference type="Gene3D" id="1.10.150.130">
    <property type="match status" value="1"/>
</dbReference>
<evidence type="ECO:0000256" key="2">
    <source>
        <dbReference type="ARBA" id="ARBA00022908"/>
    </source>
</evidence>
<dbReference type="InterPro" id="IPR002104">
    <property type="entry name" value="Integrase_catalytic"/>
</dbReference>
<sequence length="415" mass="46623">MAPKNTQRTRRRFGSLRTLPSGRVQARYSHAPAPNSPAVSYRAPGTFEDQDAAIAWLKGQERMIDRGDWMPPEEQDRRSKADAVTVAEYVDLYHDRKQISGEIRASTVQTYRNTTNNRIKPYSIADIRITQLTTMDCYRWWDQMGVDHADTPETNRKGYVRLKAAMADAVERSYIEINPVAVKAASKKSKSYDKQLPTTSELKAIVDNVPVTHKVVAVLCAFHGLRVGEALAVRIQDVIFDGDGGACVRVRGNFQRIKDTDGHVKMVRQDAKTSAGERDVPALPQYVDLLRHAVVQARARAHDEAKPNEDARAVRSRREDFLISTTRTGQPIMDTSFRSIWNRARERGGVRDDITPHYGRNWLTVMLAEQGSTPAEIGQVLGQRDISTVVGIYMKVRGGRPADLMRRVAATMDAH</sequence>
<dbReference type="PANTHER" id="PTHR30349:SF64">
    <property type="entry name" value="PROPHAGE INTEGRASE INTD-RELATED"/>
    <property type="match status" value="1"/>
</dbReference>
<keyword evidence="3" id="KW-0238">DNA-binding</keyword>
<dbReference type="Gene3D" id="1.10.443.10">
    <property type="entry name" value="Intergrase catalytic core"/>
    <property type="match status" value="1"/>
</dbReference>
<dbReference type="InterPro" id="IPR058717">
    <property type="entry name" value="Phage_L5_Integrase_N"/>
</dbReference>
<evidence type="ECO:0000256" key="4">
    <source>
        <dbReference type="ARBA" id="ARBA00023172"/>
    </source>
</evidence>
<dbReference type="InterPro" id="IPR013762">
    <property type="entry name" value="Integrase-like_cat_sf"/>
</dbReference>
<dbReference type="InterPro" id="IPR010998">
    <property type="entry name" value="Integrase_recombinase_N"/>
</dbReference>
<keyword evidence="4" id="KW-0233">DNA recombination</keyword>
<evidence type="ECO:0000313" key="8">
    <source>
        <dbReference type="Proteomes" id="UP001238805"/>
    </source>
</evidence>
<name>A0ABY8VHI8_9CORY</name>
<proteinExistence type="inferred from homology"/>
<organism evidence="7 8">
    <name type="scientific">Corynebacterium suedekumii</name>
    <dbReference type="NCBI Taxonomy" id="3049801"/>
    <lineage>
        <taxon>Bacteria</taxon>
        <taxon>Bacillati</taxon>
        <taxon>Actinomycetota</taxon>
        <taxon>Actinomycetes</taxon>
        <taxon>Mycobacteriales</taxon>
        <taxon>Corynebacteriaceae</taxon>
        <taxon>Corynebacterium</taxon>
    </lineage>
</organism>
<feature type="region of interest" description="Disordered" evidence="5">
    <location>
        <begin position="1"/>
        <end position="38"/>
    </location>
</feature>
<dbReference type="Pfam" id="PF26003">
    <property type="entry name" value="Integrase_N_phage"/>
    <property type="match status" value="1"/>
</dbReference>
<feature type="domain" description="Tyr recombinase" evidence="6">
    <location>
        <begin position="191"/>
        <end position="406"/>
    </location>
</feature>
<evidence type="ECO:0000256" key="3">
    <source>
        <dbReference type="ARBA" id="ARBA00023125"/>
    </source>
</evidence>
<dbReference type="CDD" id="cd00397">
    <property type="entry name" value="DNA_BRE_C"/>
    <property type="match status" value="1"/>
</dbReference>
<comment type="similarity">
    <text evidence="1">Belongs to the 'phage' integrase family.</text>
</comment>
<keyword evidence="2" id="KW-0229">DNA integration</keyword>
<dbReference type="PROSITE" id="PS51898">
    <property type="entry name" value="TYR_RECOMBINASE"/>
    <property type="match status" value="1"/>
</dbReference>
<reference evidence="7 8" key="1">
    <citation type="submission" date="2023-05" db="EMBL/GenBank/DDBJ databases">
        <title>Corynebacterium suedekumii sp. nov. and Corynebacterium breve sp. nov. isolated from raw cow's milk.</title>
        <authorList>
            <person name="Baer M.K."/>
            <person name="Mehl L."/>
            <person name="Hellmuth R."/>
            <person name="Marke G."/>
            <person name="Lipski A."/>
        </authorList>
    </citation>
    <scope>NUCLEOTIDE SEQUENCE [LARGE SCALE GENOMIC DNA]</scope>
    <source>
        <strain evidence="7 8">LM112</strain>
    </source>
</reference>
<dbReference type="SUPFAM" id="SSF56349">
    <property type="entry name" value="DNA breaking-rejoining enzymes"/>
    <property type="match status" value="1"/>
</dbReference>
<dbReference type="Pfam" id="PF14659">
    <property type="entry name" value="Phage_int_SAM_3"/>
    <property type="match status" value="1"/>
</dbReference>
<dbReference type="EMBL" id="CP126970">
    <property type="protein sequence ID" value="WIM69114.1"/>
    <property type="molecule type" value="Genomic_DNA"/>
</dbReference>
<evidence type="ECO:0000256" key="5">
    <source>
        <dbReference type="SAM" id="MobiDB-lite"/>
    </source>
</evidence>
<dbReference type="Pfam" id="PF00589">
    <property type="entry name" value="Phage_integrase"/>
    <property type="match status" value="1"/>
</dbReference>
<gene>
    <name evidence="7" type="ORF">QP029_07335</name>
</gene>
<dbReference type="PANTHER" id="PTHR30349">
    <property type="entry name" value="PHAGE INTEGRASE-RELATED"/>
    <property type="match status" value="1"/>
</dbReference>
<evidence type="ECO:0000313" key="7">
    <source>
        <dbReference type="EMBL" id="WIM69114.1"/>
    </source>
</evidence>
<dbReference type="InterPro" id="IPR011010">
    <property type="entry name" value="DNA_brk_join_enz"/>
</dbReference>
<evidence type="ECO:0000256" key="1">
    <source>
        <dbReference type="ARBA" id="ARBA00008857"/>
    </source>
</evidence>
<accession>A0ABY8VHI8</accession>
<dbReference type="InterPro" id="IPR004107">
    <property type="entry name" value="Integrase_SAM-like_N"/>
</dbReference>